<sequence length="57" mass="6933">MIYVYDELTKQGVYINKNHVVFAIPIETRGKYELYLTNDDKARVDYDAFERFRKRLL</sequence>
<accession>A0A8S5SRM6</accession>
<reference evidence="1" key="1">
    <citation type="journal article" date="2021" name="Proc. Natl. Acad. Sci. U.S.A.">
        <title>A Catalog of Tens of Thousands of Viruses from Human Metagenomes Reveals Hidden Associations with Chronic Diseases.</title>
        <authorList>
            <person name="Tisza M.J."/>
            <person name="Buck C.B."/>
        </authorList>
    </citation>
    <scope>NUCLEOTIDE SEQUENCE</scope>
    <source>
        <strain evidence="1">CtHjK2</strain>
    </source>
</reference>
<evidence type="ECO:0000313" key="1">
    <source>
        <dbReference type="EMBL" id="DAF53335.1"/>
    </source>
</evidence>
<dbReference type="EMBL" id="BK032651">
    <property type="protein sequence ID" value="DAF53335.1"/>
    <property type="molecule type" value="Genomic_DNA"/>
</dbReference>
<proteinExistence type="predicted"/>
<name>A0A8S5SRM6_9CAUD</name>
<protein>
    <submittedName>
        <fullName evidence="1">Uncharacterized protein</fullName>
    </submittedName>
</protein>
<organism evidence="1">
    <name type="scientific">Siphoviridae sp. ctHjK2</name>
    <dbReference type="NCBI Taxonomy" id="2827831"/>
    <lineage>
        <taxon>Viruses</taxon>
        <taxon>Duplodnaviria</taxon>
        <taxon>Heunggongvirae</taxon>
        <taxon>Uroviricota</taxon>
        <taxon>Caudoviricetes</taxon>
    </lineage>
</organism>